<dbReference type="SUPFAM" id="SSF46785">
    <property type="entry name" value="Winged helix' DNA-binding domain"/>
    <property type="match status" value="1"/>
</dbReference>
<evidence type="ECO:0000313" key="3">
    <source>
        <dbReference type="Proteomes" id="UP001165396"/>
    </source>
</evidence>
<evidence type="ECO:0000259" key="1">
    <source>
        <dbReference type="SMART" id="SM00347"/>
    </source>
</evidence>
<dbReference type="PANTHER" id="PTHR33164">
    <property type="entry name" value="TRANSCRIPTIONAL REGULATOR, MARR FAMILY"/>
    <property type="match status" value="1"/>
</dbReference>
<dbReference type="InterPro" id="IPR036390">
    <property type="entry name" value="WH_DNA-bd_sf"/>
</dbReference>
<sequence length="157" mass="17315">MTLAPVDKTTVAAAILMERLIRGAYPARHSSAIQPLQWSILRYLARAPEDQRQLRRIAPFLNLTAAPVARALKTLGQRGLATQRINDTDSRIRTITLTPSGVEALREDPIICVAARIEALPLTERDRFIKSIRSIALGPMPEPERVDDAGGDPDTSR</sequence>
<evidence type="ECO:0000313" key="2">
    <source>
        <dbReference type="EMBL" id="MCR8826025.1"/>
    </source>
</evidence>
<dbReference type="InterPro" id="IPR036388">
    <property type="entry name" value="WH-like_DNA-bd_sf"/>
</dbReference>
<comment type="caution">
    <text evidence="2">The sequence shown here is derived from an EMBL/GenBank/DDBJ whole genome shotgun (WGS) entry which is preliminary data.</text>
</comment>
<dbReference type="PANTHER" id="PTHR33164:SF89">
    <property type="entry name" value="MARR FAMILY REGULATORY PROTEIN"/>
    <property type="match status" value="1"/>
</dbReference>
<dbReference type="RefSeq" id="WP_258293695.1">
    <property type="nucleotide sequence ID" value="NZ_JANKJG010000003.1"/>
</dbReference>
<protein>
    <submittedName>
        <fullName evidence="2">Winged helix DNA-binding protein</fullName>
    </submittedName>
</protein>
<dbReference type="Gene3D" id="1.10.10.10">
    <property type="entry name" value="Winged helix-like DNA-binding domain superfamily/Winged helix DNA-binding domain"/>
    <property type="match status" value="1"/>
</dbReference>
<feature type="domain" description="HTH marR-type" evidence="1">
    <location>
        <begin position="26"/>
        <end position="127"/>
    </location>
</feature>
<name>A0ABT1YYR1_9RHOB</name>
<accession>A0ABT1YYR1</accession>
<dbReference type="InterPro" id="IPR039422">
    <property type="entry name" value="MarR/SlyA-like"/>
</dbReference>
<dbReference type="GO" id="GO:0003677">
    <property type="term" value="F:DNA binding"/>
    <property type="evidence" value="ECO:0007669"/>
    <property type="project" value="UniProtKB-KW"/>
</dbReference>
<dbReference type="Proteomes" id="UP001165396">
    <property type="component" value="Unassembled WGS sequence"/>
</dbReference>
<proteinExistence type="predicted"/>
<gene>
    <name evidence="2" type="ORF">NTA49_05700</name>
</gene>
<keyword evidence="2" id="KW-0238">DNA-binding</keyword>
<organism evidence="2 3">
    <name type="scientific">Pseudosulfitobacter koreensis</name>
    <dbReference type="NCBI Taxonomy" id="2968472"/>
    <lineage>
        <taxon>Bacteria</taxon>
        <taxon>Pseudomonadati</taxon>
        <taxon>Pseudomonadota</taxon>
        <taxon>Alphaproteobacteria</taxon>
        <taxon>Rhodobacterales</taxon>
        <taxon>Roseobacteraceae</taxon>
        <taxon>Pseudosulfitobacter</taxon>
    </lineage>
</organism>
<reference evidence="2" key="1">
    <citation type="submission" date="2022-07" db="EMBL/GenBank/DDBJ databases">
        <title>Pseudosulfitobacter sp. strain AP-MA-4, whole genome sequence.</title>
        <authorList>
            <person name="Jiang Y."/>
        </authorList>
    </citation>
    <scope>NUCLEOTIDE SEQUENCE</scope>
    <source>
        <strain evidence="2">AP-MA-4</strain>
    </source>
</reference>
<dbReference type="EMBL" id="JANKJG010000003">
    <property type="protein sequence ID" value="MCR8826025.1"/>
    <property type="molecule type" value="Genomic_DNA"/>
</dbReference>
<dbReference type="InterPro" id="IPR000835">
    <property type="entry name" value="HTH_MarR-typ"/>
</dbReference>
<dbReference type="Pfam" id="PF13463">
    <property type="entry name" value="HTH_27"/>
    <property type="match status" value="1"/>
</dbReference>
<keyword evidence="3" id="KW-1185">Reference proteome</keyword>
<dbReference type="SMART" id="SM00347">
    <property type="entry name" value="HTH_MARR"/>
    <property type="match status" value="1"/>
</dbReference>